<keyword evidence="3" id="KW-1185">Reference proteome</keyword>
<accession>A0A5S9NWV1</accession>
<protein>
    <submittedName>
        <fullName evidence="2">Uncharacterized protein</fullName>
    </submittedName>
</protein>
<sequence length="96" mass="10438">MRTALLSIPLLLAAAPALAQTLPNSLTMSCAATRALVQKNGQAVIATGPNIYELFVVNVSYCLPSQTTRPAWVKTADEAQCLVGRRCVDRQIRIRR</sequence>
<proteinExistence type="predicted"/>
<feature type="signal peptide" evidence="1">
    <location>
        <begin position="1"/>
        <end position="19"/>
    </location>
</feature>
<evidence type="ECO:0000256" key="1">
    <source>
        <dbReference type="SAM" id="SignalP"/>
    </source>
</evidence>
<feature type="chain" id="PRO_5024887911" evidence="1">
    <location>
        <begin position="20"/>
        <end position="96"/>
    </location>
</feature>
<dbReference type="PROSITE" id="PS51257">
    <property type="entry name" value="PROKAR_LIPOPROTEIN"/>
    <property type="match status" value="1"/>
</dbReference>
<keyword evidence="1" id="KW-0732">Signal</keyword>
<dbReference type="EMBL" id="CACSAS010000001">
    <property type="protein sequence ID" value="CAA0095140.1"/>
    <property type="molecule type" value="Genomic_DNA"/>
</dbReference>
<dbReference type="AlphaFoldDB" id="A0A5S9NWV1"/>
<evidence type="ECO:0000313" key="2">
    <source>
        <dbReference type="EMBL" id="CAA0095140.1"/>
    </source>
</evidence>
<gene>
    <name evidence="2" type="ORF">STARVERO_01833</name>
</gene>
<organism evidence="2 3">
    <name type="scientific">Starkeya nomas</name>
    <dbReference type="NCBI Taxonomy" id="2666134"/>
    <lineage>
        <taxon>Bacteria</taxon>
        <taxon>Pseudomonadati</taxon>
        <taxon>Pseudomonadota</taxon>
        <taxon>Alphaproteobacteria</taxon>
        <taxon>Hyphomicrobiales</taxon>
        <taxon>Xanthobacteraceae</taxon>
        <taxon>Starkeya</taxon>
    </lineage>
</organism>
<dbReference type="RefSeq" id="WP_159598634.1">
    <property type="nucleotide sequence ID" value="NZ_CACSAS010000001.1"/>
</dbReference>
<name>A0A5S9NWV1_9HYPH</name>
<evidence type="ECO:0000313" key="3">
    <source>
        <dbReference type="Proteomes" id="UP000433050"/>
    </source>
</evidence>
<reference evidence="2 3" key="1">
    <citation type="submission" date="2019-12" db="EMBL/GenBank/DDBJ databases">
        <authorList>
            <person name="Reyes-Prieto M."/>
        </authorList>
    </citation>
    <scope>NUCLEOTIDE SEQUENCE [LARGE SCALE GENOMIC DNA]</scope>
    <source>
        <strain evidence="2">HF14-78462</strain>
    </source>
</reference>
<dbReference type="Proteomes" id="UP000433050">
    <property type="component" value="Unassembled WGS sequence"/>
</dbReference>